<dbReference type="FunFam" id="3.30.70.330:FF:000086">
    <property type="entry name" value="Putative Cytoplasmic polyadenylation element-binding protein 1"/>
    <property type="match status" value="1"/>
</dbReference>
<dbReference type="Pfam" id="PF16366">
    <property type="entry name" value="CEBP_ZZ"/>
    <property type="match status" value="1"/>
</dbReference>
<feature type="compositionally biased region" description="Polar residues" evidence="10">
    <location>
        <begin position="68"/>
        <end position="77"/>
    </location>
</feature>
<evidence type="ECO:0000256" key="1">
    <source>
        <dbReference type="ARBA" id="ARBA00004496"/>
    </source>
</evidence>
<comment type="similarity">
    <text evidence="2">Belongs to the RRM CPEB family.</text>
</comment>
<feature type="signal peptide" evidence="11">
    <location>
        <begin position="1"/>
        <end position="25"/>
    </location>
</feature>
<dbReference type="GO" id="GO:0003730">
    <property type="term" value="F:mRNA 3'-UTR binding"/>
    <property type="evidence" value="ECO:0007669"/>
    <property type="project" value="InterPro"/>
</dbReference>
<dbReference type="CDD" id="cd12723">
    <property type="entry name" value="RRM1_CPEB1"/>
    <property type="match status" value="1"/>
</dbReference>
<dbReference type="EMBL" id="GDIP01239317">
    <property type="protein sequence ID" value="JAI84084.1"/>
    <property type="molecule type" value="Transcribed_RNA"/>
</dbReference>
<dbReference type="InterPro" id="IPR034977">
    <property type="entry name" value="CPEB1_RRM1"/>
</dbReference>
<dbReference type="Gene3D" id="4.10.640.40">
    <property type="entry name" value="Cytoplasmic polyadenylation element-binding protein, ZZ domain"/>
    <property type="match status" value="1"/>
</dbReference>
<dbReference type="CDD" id="cd19757">
    <property type="entry name" value="Bbox1"/>
    <property type="match status" value="1"/>
</dbReference>
<evidence type="ECO:0000256" key="4">
    <source>
        <dbReference type="ARBA" id="ARBA00022664"/>
    </source>
</evidence>
<evidence type="ECO:0000256" key="5">
    <source>
        <dbReference type="ARBA" id="ARBA00022723"/>
    </source>
</evidence>
<keyword evidence="8" id="KW-0810">Translation regulation</keyword>
<evidence type="ECO:0000256" key="8">
    <source>
        <dbReference type="ARBA" id="ARBA00022845"/>
    </source>
</evidence>
<dbReference type="GO" id="GO:0043022">
    <property type="term" value="F:ribosome binding"/>
    <property type="evidence" value="ECO:0007669"/>
    <property type="project" value="TreeGrafter"/>
</dbReference>
<feature type="compositionally biased region" description="Low complexity" evidence="10">
    <location>
        <begin position="774"/>
        <end position="792"/>
    </location>
</feature>
<organism evidence="12">
    <name type="scientific">Daphnia magna</name>
    <dbReference type="NCBI Taxonomy" id="35525"/>
    <lineage>
        <taxon>Eukaryota</taxon>
        <taxon>Metazoa</taxon>
        <taxon>Ecdysozoa</taxon>
        <taxon>Arthropoda</taxon>
        <taxon>Crustacea</taxon>
        <taxon>Branchiopoda</taxon>
        <taxon>Diplostraca</taxon>
        <taxon>Cladocera</taxon>
        <taxon>Anomopoda</taxon>
        <taxon>Daphniidae</taxon>
        <taxon>Daphnia</taxon>
    </lineage>
</organism>
<dbReference type="InterPro" id="IPR000504">
    <property type="entry name" value="RRM_dom"/>
</dbReference>
<dbReference type="PANTHER" id="PTHR12566:SF9">
    <property type="entry name" value="CYTOPLASMIC POLYADENYLATION ELEMENT-BINDING PROTEIN 1"/>
    <property type="match status" value="1"/>
</dbReference>
<keyword evidence="6" id="KW-0677">Repeat</keyword>
<dbReference type="InterPro" id="IPR012677">
    <property type="entry name" value="Nucleotide-bd_a/b_plait_sf"/>
</dbReference>
<dbReference type="GO" id="GO:0046872">
    <property type="term" value="F:metal ion binding"/>
    <property type="evidence" value="ECO:0007669"/>
    <property type="project" value="UniProtKB-KW"/>
</dbReference>
<dbReference type="InterPro" id="IPR034819">
    <property type="entry name" value="CPEB"/>
</dbReference>
<accession>A0A0P4XR58</accession>
<evidence type="ECO:0000256" key="3">
    <source>
        <dbReference type="ARBA" id="ARBA00022490"/>
    </source>
</evidence>
<evidence type="ECO:0000256" key="6">
    <source>
        <dbReference type="ARBA" id="ARBA00022737"/>
    </source>
</evidence>
<reference evidence="12" key="2">
    <citation type="submission" date="2015-10" db="EMBL/GenBank/DDBJ databases">
        <authorList>
            <person name="Gilbert D.G."/>
        </authorList>
    </citation>
    <scope>NUCLEOTIDE SEQUENCE</scope>
</reference>
<feature type="compositionally biased region" description="Low complexity" evidence="10">
    <location>
        <begin position="201"/>
        <end position="213"/>
    </location>
</feature>
<feature type="region of interest" description="Disordered" evidence="10">
    <location>
        <begin position="169"/>
        <end position="188"/>
    </location>
</feature>
<keyword evidence="5" id="KW-0479">Metal-binding</keyword>
<feature type="compositionally biased region" description="Polar residues" evidence="10">
    <location>
        <begin position="796"/>
        <end position="809"/>
    </location>
</feature>
<dbReference type="AlphaFoldDB" id="A0A0P4XR58"/>
<evidence type="ECO:0000256" key="2">
    <source>
        <dbReference type="ARBA" id="ARBA00010347"/>
    </source>
</evidence>
<dbReference type="GO" id="GO:0005737">
    <property type="term" value="C:cytoplasm"/>
    <property type="evidence" value="ECO:0007669"/>
    <property type="project" value="UniProtKB-SubCell"/>
</dbReference>
<dbReference type="InterPro" id="IPR032296">
    <property type="entry name" value="CEBP_ZZ"/>
</dbReference>
<dbReference type="GO" id="GO:0005634">
    <property type="term" value="C:nucleus"/>
    <property type="evidence" value="ECO:0007669"/>
    <property type="project" value="TreeGrafter"/>
</dbReference>
<dbReference type="GO" id="GO:2000766">
    <property type="term" value="P:negative regulation of cytoplasmic translation"/>
    <property type="evidence" value="ECO:0007669"/>
    <property type="project" value="TreeGrafter"/>
</dbReference>
<dbReference type="GO" id="GO:0008135">
    <property type="term" value="F:translation factor activity, RNA binding"/>
    <property type="evidence" value="ECO:0007669"/>
    <property type="project" value="TreeGrafter"/>
</dbReference>
<dbReference type="SUPFAM" id="SSF54928">
    <property type="entry name" value="RNA-binding domain, RBD"/>
    <property type="match status" value="1"/>
</dbReference>
<evidence type="ECO:0000256" key="11">
    <source>
        <dbReference type="SAM" id="SignalP"/>
    </source>
</evidence>
<dbReference type="SMART" id="SM00360">
    <property type="entry name" value="RRM"/>
    <property type="match status" value="2"/>
</dbReference>
<feature type="compositionally biased region" description="Low complexity" evidence="10">
    <location>
        <begin position="306"/>
        <end position="318"/>
    </location>
</feature>
<feature type="region of interest" description="Disordered" evidence="10">
    <location>
        <begin position="68"/>
        <end position="89"/>
    </location>
</feature>
<feature type="region of interest" description="Disordered" evidence="10">
    <location>
        <begin position="298"/>
        <end position="318"/>
    </location>
</feature>
<keyword evidence="11" id="KW-0732">Signal</keyword>
<dbReference type="GO" id="GO:0045202">
    <property type="term" value="C:synapse"/>
    <property type="evidence" value="ECO:0007669"/>
    <property type="project" value="TreeGrafter"/>
</dbReference>
<feature type="compositionally biased region" description="Polar residues" evidence="10">
    <location>
        <begin position="173"/>
        <end position="188"/>
    </location>
</feature>
<feature type="compositionally biased region" description="Polar residues" evidence="10">
    <location>
        <begin position="214"/>
        <end position="225"/>
    </location>
</feature>
<feature type="compositionally biased region" description="Low complexity" evidence="10">
    <location>
        <begin position="78"/>
        <end position="87"/>
    </location>
</feature>
<name>A0A0P4XR58_9CRUS</name>
<proteinExistence type="inferred from homology"/>
<dbReference type="GO" id="GO:0043005">
    <property type="term" value="C:neuron projection"/>
    <property type="evidence" value="ECO:0007669"/>
    <property type="project" value="TreeGrafter"/>
</dbReference>
<evidence type="ECO:0000256" key="7">
    <source>
        <dbReference type="ARBA" id="ARBA00022833"/>
    </source>
</evidence>
<dbReference type="InterPro" id="IPR032292">
    <property type="entry name" value="CEBP1_N"/>
</dbReference>
<keyword evidence="3" id="KW-0963">Cytoplasm</keyword>
<protein>
    <submittedName>
        <fullName evidence="12">Cytoplasmic polyadenylation element-binding protein</fullName>
    </submittedName>
</protein>
<reference evidence="12" key="1">
    <citation type="submission" date="2015-10" db="EMBL/GenBank/DDBJ databases">
        <title>Daphnia magna gene sets from two clonal populations assembled and annotated with EvidentialGene.</title>
        <authorList>
            <person name="Gilbert D."/>
            <person name="Podicheti R."/>
            <person name="Orsini L."/>
            <person name="Colbourne J."/>
            <person name="Pfrender M."/>
        </authorList>
    </citation>
    <scope>NUCLEOTIDE SEQUENCE</scope>
</reference>
<feature type="chain" id="PRO_5013461619" evidence="11">
    <location>
        <begin position="26"/>
        <end position="809"/>
    </location>
</feature>
<evidence type="ECO:0000256" key="9">
    <source>
        <dbReference type="ARBA" id="ARBA00022884"/>
    </source>
</evidence>
<evidence type="ECO:0000256" key="10">
    <source>
        <dbReference type="SAM" id="MobiDB-lite"/>
    </source>
</evidence>
<dbReference type="FunFam" id="4.10.640.40:FF:000002">
    <property type="entry name" value="Putative Cytoplasmic polyadenylation element-binding protein 1"/>
    <property type="match status" value="1"/>
</dbReference>
<dbReference type="OrthoDB" id="10033548at2759"/>
<dbReference type="InterPro" id="IPR038446">
    <property type="entry name" value="CEBP_ZZ_sf"/>
</dbReference>
<dbReference type="CDD" id="cd12725">
    <property type="entry name" value="RRM2_CPEB1"/>
    <property type="match status" value="1"/>
</dbReference>
<dbReference type="FunFam" id="3.30.70.330:FF:000054">
    <property type="entry name" value="Cytoplasmic polyadenylation element-binding protein 1"/>
    <property type="match status" value="1"/>
</dbReference>
<feature type="region of interest" description="Disordered" evidence="10">
    <location>
        <begin position="773"/>
        <end position="809"/>
    </location>
</feature>
<dbReference type="GO" id="GO:0006397">
    <property type="term" value="P:mRNA processing"/>
    <property type="evidence" value="ECO:0007669"/>
    <property type="project" value="UniProtKB-KW"/>
</dbReference>
<sequence>MPSFPQVSIACIELLFFMLSRVCLLVQCEFVSVRVCEIVENLLGLGSDPSVDLGFGLNLSRLCGTNSNGNQQAPSVQSSNGTNSSGTMGEATNLEIMQRINAMLENSLDLSNLTGEVASKRNYSDSLSMSDLFSGFSSNGNNGNQIVSQQDDVLANLLQQHQLNQALKQHQLEQQNQMKSFSPSSLFLNKNEGHAMNKLIPNSSNNNQPSQRSMSLSQHRQSMASSGLGDSPTSSASSPVANGQPRTTRSQSTGGFSSSMQPGIHSTPTSCCRPIRGTSLFRDSSSPTLEQVLLMGCQRGHDGQGTSSTESDLSMLSSSGISSVESSLTELMQSLNMSGSSNSGVSTPSVNPFSNQGLQQQLSYQQQQALQNSKLQAALQQNGLAQLGSLTGNDMSPQSLQTLQTNLQNLQELANLQNLQAWQNLRNLQSLQAIAGNANGLSSLLSGAPGSGVDRNALNAVESALQSSWSPSLSAAALGLSTGSFNTPSQTDGNSNLERAARMYRNAASLCEPTCTWSGHLPPRAYKNATYSCKVFLGGVPWDITEVSLTNAFKQFGAIKVEWPGKDNVANPPKGYVYIIFDNEKHVKSLLQACTHDYSNGGSWYYKISSRRMRSKEVQVIPWMLSDSNYVRSPTQRLDPQKTVFVGALHGMLNAEGLAHIMNDLFGGVLYAGIDTDKFKYPIGSGRVTFNNNRSYMKAVAAAFIEIKTPKFTKKVQVDPYLEDSLCATCGVQQGPYFCRDLACFKYFCRSCWQWQHNSDMVKHHRPLMRHYKGAGNVNGSNGSPVNNASSPIAHQHQQTPDLPQPDSI</sequence>
<dbReference type="Pfam" id="PF16367">
    <property type="entry name" value="RRM_7"/>
    <property type="match status" value="1"/>
</dbReference>
<feature type="region of interest" description="Disordered" evidence="10">
    <location>
        <begin position="196"/>
        <end position="284"/>
    </location>
</feature>
<dbReference type="Gene3D" id="3.30.70.330">
    <property type="match status" value="2"/>
</dbReference>
<dbReference type="PROSITE" id="PS50102">
    <property type="entry name" value="RRM"/>
    <property type="match status" value="1"/>
</dbReference>
<keyword evidence="9" id="KW-0694">RNA-binding</keyword>
<feature type="compositionally biased region" description="Polar residues" evidence="10">
    <location>
        <begin position="231"/>
        <end position="270"/>
    </location>
</feature>
<dbReference type="GO" id="GO:0000900">
    <property type="term" value="F:mRNA regulatory element binding translation repressor activity"/>
    <property type="evidence" value="ECO:0007669"/>
    <property type="project" value="TreeGrafter"/>
</dbReference>
<dbReference type="InterPro" id="IPR035979">
    <property type="entry name" value="RBD_domain_sf"/>
</dbReference>
<dbReference type="PANTHER" id="PTHR12566">
    <property type="entry name" value="CYTOPLASMIC POLYADENYLATION ELEMENT BINDING PROTEIN CPEB"/>
    <property type="match status" value="1"/>
</dbReference>
<evidence type="ECO:0000313" key="12">
    <source>
        <dbReference type="EMBL" id="JAI84084.1"/>
    </source>
</evidence>
<dbReference type="Pfam" id="PF16368">
    <property type="entry name" value="CEBP1_N"/>
    <property type="match status" value="1"/>
</dbReference>
<keyword evidence="4" id="KW-0507">mRNA processing</keyword>
<keyword evidence="7" id="KW-0862">Zinc</keyword>
<comment type="subcellular location">
    <subcellularLocation>
        <location evidence="1">Cytoplasm</location>
    </subcellularLocation>
</comment>